<sequence>MDQTPGGRLTTAPAIDEAEYFRYRPYCVWCSWAKLGASRVDPAEGAVCGVFEGVWNFTEEDLGGGVVAAGREFRWEDITPTKDLIFTNCFEGLQCARLELPLDYWNGTHPDKTINLAVARLPAKVGFDDPRYGGAIVVNPGGPGGPGAQFVRGAGHLLQNVVDTAKNPSIRDPTAKYYDILSFDPRGVGASTPGGHCFRTEAARESFLLRNMEEGVLGSSDAALGRKHSMNNALGLSCAASAEGNHDIKYFMSTASVARDMLELTERYGEWRNSELSNSIFKEVKLPCKEIETPNGIAFYCATFKSWNRQTQYDPSKEKIQYWGFSYGTFLGYTFASLYPDRVGRMILDGVVSGPDYAKTRWHDNMNDTEKTMQYFYDWCVASGSTDCPLANSTSTPHDIQTKVTSIVNHLYHNPLPIADPEPDVITFSDIRYLIFSALYFPQISFRFLAAALDAIGRDDGSVLAPFLAIAHTFRCAPPPSSNQTQSAPRDGEASLAIACGDGDDQAPFNNVDFLEQYWRELDAKSPTVGAVWANIRTTCAGWKIRPKYRFTGPFEGNTSHPILWIGNTADPVTPVGAAHRMARGFPGSAVLTQETAGHCSISGIVPCTIDAIRAYFHHGTLPETGTVCRAPDPEAAKAFSAEELRIHAAYREFGRVYAREDWALGKGFMSMRGKGLAKALWNR</sequence>
<dbReference type="SUPFAM" id="SSF53474">
    <property type="entry name" value="alpha/beta-Hydrolases"/>
    <property type="match status" value="2"/>
</dbReference>
<dbReference type="Pfam" id="PF08386">
    <property type="entry name" value="Abhydrolase_4"/>
    <property type="match status" value="1"/>
</dbReference>
<dbReference type="PANTHER" id="PTHR43248:SF25">
    <property type="entry name" value="AB HYDROLASE-1 DOMAIN-CONTAINING PROTEIN-RELATED"/>
    <property type="match status" value="1"/>
</dbReference>
<dbReference type="PANTHER" id="PTHR43248">
    <property type="entry name" value="2-SUCCINYL-6-HYDROXY-2,4-CYCLOHEXADIENE-1-CARBOXYLATE SYNTHASE"/>
    <property type="match status" value="1"/>
</dbReference>
<dbReference type="Gene3D" id="3.40.50.1820">
    <property type="entry name" value="alpha/beta hydrolase"/>
    <property type="match status" value="1"/>
</dbReference>
<name>A0ABQ9P7C6_9PEZI</name>
<feature type="domain" description="Peptidase S33 tripeptidyl aminopeptidase-like C-terminal" evidence="3">
    <location>
        <begin position="527"/>
        <end position="629"/>
    </location>
</feature>
<evidence type="ECO:0000256" key="2">
    <source>
        <dbReference type="ARBA" id="ARBA00022801"/>
    </source>
</evidence>
<comment type="similarity">
    <text evidence="1">Belongs to the peptidase S33 family.</text>
</comment>
<organism evidence="4 5">
    <name type="scientific">Coniosporium apollinis</name>
    <dbReference type="NCBI Taxonomy" id="61459"/>
    <lineage>
        <taxon>Eukaryota</taxon>
        <taxon>Fungi</taxon>
        <taxon>Dikarya</taxon>
        <taxon>Ascomycota</taxon>
        <taxon>Pezizomycotina</taxon>
        <taxon>Dothideomycetes</taxon>
        <taxon>Dothideomycetes incertae sedis</taxon>
        <taxon>Coniosporium</taxon>
    </lineage>
</organism>
<keyword evidence="5" id="KW-1185">Reference proteome</keyword>
<accession>A0ABQ9P7C6</accession>
<dbReference type="Proteomes" id="UP001172684">
    <property type="component" value="Unassembled WGS sequence"/>
</dbReference>
<dbReference type="InterPro" id="IPR013595">
    <property type="entry name" value="Pept_S33_TAP-like_C"/>
</dbReference>
<evidence type="ECO:0000259" key="3">
    <source>
        <dbReference type="Pfam" id="PF08386"/>
    </source>
</evidence>
<keyword evidence="2" id="KW-0378">Hydrolase</keyword>
<proteinExistence type="inferred from homology"/>
<dbReference type="InterPro" id="IPR029058">
    <property type="entry name" value="AB_hydrolase_fold"/>
</dbReference>
<evidence type="ECO:0000313" key="5">
    <source>
        <dbReference type="Proteomes" id="UP001172684"/>
    </source>
</evidence>
<evidence type="ECO:0000313" key="4">
    <source>
        <dbReference type="EMBL" id="KAJ9669216.1"/>
    </source>
</evidence>
<evidence type="ECO:0000256" key="1">
    <source>
        <dbReference type="ARBA" id="ARBA00010088"/>
    </source>
</evidence>
<gene>
    <name evidence="4" type="ORF">H2201_000567</name>
</gene>
<dbReference type="EMBL" id="JAPDRL010000003">
    <property type="protein sequence ID" value="KAJ9669216.1"/>
    <property type="molecule type" value="Genomic_DNA"/>
</dbReference>
<comment type="caution">
    <text evidence="4">The sequence shown here is derived from an EMBL/GenBank/DDBJ whole genome shotgun (WGS) entry which is preliminary data.</text>
</comment>
<reference evidence="4" key="1">
    <citation type="submission" date="2022-10" db="EMBL/GenBank/DDBJ databases">
        <title>Culturing micro-colonial fungi from biological soil crusts in the Mojave desert and describing Neophaeococcomyces mojavensis, and introducing the new genera and species Taxawa tesnikishii.</title>
        <authorList>
            <person name="Kurbessoian T."/>
            <person name="Stajich J.E."/>
        </authorList>
    </citation>
    <scope>NUCLEOTIDE SEQUENCE</scope>
    <source>
        <strain evidence="4">TK_1</strain>
    </source>
</reference>
<protein>
    <recommendedName>
        <fullName evidence="3">Peptidase S33 tripeptidyl aminopeptidase-like C-terminal domain-containing protein</fullName>
    </recommendedName>
</protein>
<dbReference type="InterPro" id="IPR051601">
    <property type="entry name" value="Serine_prot/Carboxylest_S33"/>
</dbReference>